<dbReference type="EC" id="6.1.1.1" evidence="11"/>
<feature type="domain" description="Tyrosine--tRNA ligase SYY-like C-terminal" evidence="13">
    <location>
        <begin position="340"/>
        <end position="416"/>
    </location>
</feature>
<dbReference type="InterPro" id="IPR054608">
    <property type="entry name" value="SYY-like_C"/>
</dbReference>
<evidence type="ECO:0000256" key="1">
    <source>
        <dbReference type="ARBA" id="ARBA00004496"/>
    </source>
</evidence>
<dbReference type="FunFam" id="3.40.50.620:FF:000008">
    <property type="entry name" value="Tyrosine--tRNA ligase"/>
    <property type="match status" value="1"/>
</dbReference>
<feature type="binding site" evidence="11">
    <location>
        <position position="35"/>
    </location>
    <ligand>
        <name>L-tyrosine</name>
        <dbReference type="ChEBI" id="CHEBI:58315"/>
    </ligand>
</feature>
<dbReference type="InterPro" id="IPR036986">
    <property type="entry name" value="S4_RNA-bd_sf"/>
</dbReference>
<dbReference type="PANTHER" id="PTHR11766">
    <property type="entry name" value="TYROSYL-TRNA SYNTHETASE"/>
    <property type="match status" value="1"/>
</dbReference>
<keyword evidence="6 12" id="KW-0694">RNA-binding</keyword>
<dbReference type="GO" id="GO:0005829">
    <property type="term" value="C:cytosol"/>
    <property type="evidence" value="ECO:0007669"/>
    <property type="project" value="TreeGrafter"/>
</dbReference>
<dbReference type="Gene3D" id="1.10.240.10">
    <property type="entry name" value="Tyrosyl-Transfer RNA Synthetase"/>
    <property type="match status" value="1"/>
</dbReference>
<dbReference type="Proteomes" id="UP000322634">
    <property type="component" value="Unassembled WGS sequence"/>
</dbReference>
<dbReference type="InterPro" id="IPR024107">
    <property type="entry name" value="Tyr-tRNA-ligase_bac_1"/>
</dbReference>
<comment type="similarity">
    <text evidence="10 11">Belongs to the class-I aminoacyl-tRNA synthetase family. TyrS type 1 subfamily.</text>
</comment>
<dbReference type="Pfam" id="PF00579">
    <property type="entry name" value="tRNA-synt_1b"/>
    <property type="match status" value="1"/>
</dbReference>
<dbReference type="OrthoDB" id="9804243at2"/>
<name>A0A5D0TR62_9ACTN</name>
<evidence type="ECO:0000256" key="7">
    <source>
        <dbReference type="ARBA" id="ARBA00022917"/>
    </source>
</evidence>
<keyword evidence="5 11" id="KW-0067">ATP-binding</keyword>
<dbReference type="GO" id="GO:0005524">
    <property type="term" value="F:ATP binding"/>
    <property type="evidence" value="ECO:0007669"/>
    <property type="project" value="UniProtKB-UniRule"/>
</dbReference>
<reference evidence="14 15" key="1">
    <citation type="submission" date="2019-08" db="EMBL/GenBank/DDBJ databases">
        <title>Actinomadura sp. nov. CYP1-5 isolated from mountain soil.</title>
        <authorList>
            <person name="Songsumanus A."/>
            <person name="Kuncharoen N."/>
            <person name="Kudo T."/>
            <person name="Yuki M."/>
            <person name="Igarashi Y."/>
            <person name="Tanasupawat S."/>
        </authorList>
    </citation>
    <scope>NUCLEOTIDE SEQUENCE [LARGE SCALE GENOMIC DNA]</scope>
    <source>
        <strain evidence="14 15">GKU157</strain>
    </source>
</reference>
<evidence type="ECO:0000256" key="10">
    <source>
        <dbReference type="ARBA" id="ARBA00060965"/>
    </source>
</evidence>
<dbReference type="PROSITE" id="PS50889">
    <property type="entry name" value="S4"/>
    <property type="match status" value="1"/>
</dbReference>
<evidence type="ECO:0000256" key="11">
    <source>
        <dbReference type="HAMAP-Rule" id="MF_02006"/>
    </source>
</evidence>
<dbReference type="PROSITE" id="PS00178">
    <property type="entry name" value="AA_TRNA_LIGASE_I"/>
    <property type="match status" value="1"/>
</dbReference>
<feature type="binding site" evidence="11">
    <location>
        <position position="234"/>
    </location>
    <ligand>
        <name>ATP</name>
        <dbReference type="ChEBI" id="CHEBI:30616"/>
    </ligand>
</feature>
<sequence>MTDILDDLAWRDLIAQSTDLDELRAMLAAGPVTLYCGFDPTAPSLHLGNLIQILTLRRFQQAGHRPIGLVGGATGLIGDPSGKSAERVLNSEETVAGWVERIHGQVSKFLDFDESPTGATMVSNLDWTGPMSAIEFLRDIGKHFPVNRMLARETVKARLDSTGMSYTEFSYVLLQSMDFLELYRRHGCRLQTGGSDQWGNLTAGVDLIRRVEGGSAHALTTPLLTKADGSKFGKTAGGETYWLDPDLTSPYAFYQFWINADDRDVEKFLKVFSFRSHEEIGELVKEGTDRPAARAPQRALAEEMTTMVHGADETARVIAASRALFGQGVLEELDERTLRAALAEVPRAEVPPGALPSVVDLLAASGLCKSKSEARRAITQGGAYLNNAKVESEDAVPDVSDLLHGRFLVLRRGKRNVGGVEVTAAS</sequence>
<keyword evidence="8 11" id="KW-0030">Aminoacyl-tRNA synthetase</keyword>
<dbReference type="RefSeq" id="WP_148356018.1">
    <property type="nucleotide sequence ID" value="NZ_JBHSBF010000021.1"/>
</dbReference>
<keyword evidence="15" id="KW-1185">Reference proteome</keyword>
<dbReference type="Gene3D" id="3.40.50.620">
    <property type="entry name" value="HUPs"/>
    <property type="match status" value="1"/>
</dbReference>
<dbReference type="InterPro" id="IPR002305">
    <property type="entry name" value="aa-tRNA-synth_Ic"/>
</dbReference>
<feature type="binding site" evidence="11">
    <location>
        <position position="171"/>
    </location>
    <ligand>
        <name>L-tyrosine</name>
        <dbReference type="ChEBI" id="CHEBI:58315"/>
    </ligand>
</feature>
<feature type="binding site" evidence="11">
    <location>
        <position position="175"/>
    </location>
    <ligand>
        <name>L-tyrosine</name>
        <dbReference type="ChEBI" id="CHEBI:58315"/>
    </ligand>
</feature>
<dbReference type="PANTHER" id="PTHR11766:SF0">
    <property type="entry name" value="TYROSINE--TRNA LIGASE, MITOCHONDRIAL"/>
    <property type="match status" value="1"/>
</dbReference>
<dbReference type="GO" id="GO:0006437">
    <property type="term" value="P:tyrosyl-tRNA aminoacylation"/>
    <property type="evidence" value="ECO:0007669"/>
    <property type="project" value="UniProtKB-UniRule"/>
</dbReference>
<dbReference type="InterPro" id="IPR002307">
    <property type="entry name" value="Tyr-tRNA-ligase"/>
</dbReference>
<dbReference type="GO" id="GO:0042803">
    <property type="term" value="F:protein homodimerization activity"/>
    <property type="evidence" value="ECO:0007669"/>
    <property type="project" value="UniProtKB-ARBA"/>
</dbReference>
<keyword evidence="4 11" id="KW-0547">Nucleotide-binding</keyword>
<feature type="short sequence motif" description="'HIGH' region" evidence="11">
    <location>
        <begin position="40"/>
        <end position="49"/>
    </location>
</feature>
<comment type="function">
    <text evidence="11">Catalyzes the attachment of tyrosine to tRNA(Tyr) in a two-step reaction: tyrosine is first activated by ATP to form Tyr-AMP and then transferred to the acceptor end of tRNA(Tyr).</text>
</comment>
<dbReference type="SUPFAM" id="SSF55174">
    <property type="entry name" value="Alpha-L RNA-binding motif"/>
    <property type="match status" value="1"/>
</dbReference>
<comment type="subunit">
    <text evidence="11">Homodimer.</text>
</comment>
<evidence type="ECO:0000256" key="9">
    <source>
        <dbReference type="ARBA" id="ARBA00048248"/>
    </source>
</evidence>
<dbReference type="SUPFAM" id="SSF52374">
    <property type="entry name" value="Nucleotidylyl transferase"/>
    <property type="match status" value="1"/>
</dbReference>
<keyword evidence="3 11" id="KW-0436">Ligase</keyword>
<evidence type="ECO:0000313" key="14">
    <source>
        <dbReference type="EMBL" id="TYC07765.1"/>
    </source>
</evidence>
<comment type="subcellular location">
    <subcellularLocation>
        <location evidence="1 11">Cytoplasm</location>
    </subcellularLocation>
</comment>
<evidence type="ECO:0000256" key="6">
    <source>
        <dbReference type="ARBA" id="ARBA00022884"/>
    </source>
</evidence>
<dbReference type="Gene3D" id="3.10.290.10">
    <property type="entry name" value="RNA-binding S4 domain"/>
    <property type="match status" value="1"/>
</dbReference>
<dbReference type="InterPro" id="IPR024088">
    <property type="entry name" value="Tyr-tRNA-ligase_bac-type"/>
</dbReference>
<evidence type="ECO:0000256" key="8">
    <source>
        <dbReference type="ARBA" id="ARBA00023146"/>
    </source>
</evidence>
<dbReference type="Pfam" id="PF22421">
    <property type="entry name" value="SYY_C-terminal"/>
    <property type="match status" value="1"/>
</dbReference>
<dbReference type="CDD" id="cd00805">
    <property type="entry name" value="TyrRS_core"/>
    <property type="match status" value="1"/>
</dbReference>
<dbReference type="NCBIfam" id="TIGR00234">
    <property type="entry name" value="tyrS"/>
    <property type="match status" value="1"/>
</dbReference>
<evidence type="ECO:0000256" key="2">
    <source>
        <dbReference type="ARBA" id="ARBA00022490"/>
    </source>
</evidence>
<evidence type="ECO:0000256" key="3">
    <source>
        <dbReference type="ARBA" id="ARBA00022598"/>
    </source>
</evidence>
<organism evidence="14 15">
    <name type="scientific">Actinomadura syzygii</name>
    <dbReference type="NCBI Taxonomy" id="1427538"/>
    <lineage>
        <taxon>Bacteria</taxon>
        <taxon>Bacillati</taxon>
        <taxon>Actinomycetota</taxon>
        <taxon>Actinomycetes</taxon>
        <taxon>Streptosporangiales</taxon>
        <taxon>Thermomonosporaceae</taxon>
        <taxon>Actinomadura</taxon>
    </lineage>
</organism>
<evidence type="ECO:0000256" key="12">
    <source>
        <dbReference type="PROSITE-ProRule" id="PRU00182"/>
    </source>
</evidence>
<evidence type="ECO:0000259" key="13">
    <source>
        <dbReference type="Pfam" id="PF22421"/>
    </source>
</evidence>
<protein>
    <recommendedName>
        <fullName evidence="11">Tyrosine--tRNA ligase</fullName>
        <ecNumber evidence="11">6.1.1.1</ecNumber>
    </recommendedName>
    <alternativeName>
        <fullName evidence="11">Tyrosyl-tRNA synthetase</fullName>
        <shortName evidence="11">TyrRS</shortName>
    </alternativeName>
</protein>
<accession>A0A5D0TR62</accession>
<dbReference type="FunFam" id="1.10.240.10:FF:000001">
    <property type="entry name" value="Tyrosine--tRNA ligase"/>
    <property type="match status" value="1"/>
</dbReference>
<dbReference type="InterPro" id="IPR014729">
    <property type="entry name" value="Rossmann-like_a/b/a_fold"/>
</dbReference>
<dbReference type="PRINTS" id="PR01040">
    <property type="entry name" value="TRNASYNTHTYR"/>
</dbReference>
<gene>
    <name evidence="11" type="primary">tyrS</name>
    <name evidence="14" type="ORF">FXF65_41800</name>
</gene>
<dbReference type="HAMAP" id="MF_02006">
    <property type="entry name" value="Tyr_tRNA_synth_type1"/>
    <property type="match status" value="1"/>
</dbReference>
<keyword evidence="2 11" id="KW-0963">Cytoplasm</keyword>
<dbReference type="AlphaFoldDB" id="A0A5D0TR62"/>
<evidence type="ECO:0000256" key="5">
    <source>
        <dbReference type="ARBA" id="ARBA00022840"/>
    </source>
</evidence>
<dbReference type="FunFam" id="3.10.290.10:FF:000014">
    <property type="entry name" value="Tyrosine--tRNA ligase"/>
    <property type="match status" value="1"/>
</dbReference>
<dbReference type="GO" id="GO:0004831">
    <property type="term" value="F:tyrosine-tRNA ligase activity"/>
    <property type="evidence" value="ECO:0007669"/>
    <property type="project" value="UniProtKB-UniRule"/>
</dbReference>
<feature type="short sequence motif" description="'KMSKS' region" evidence="11">
    <location>
        <begin position="231"/>
        <end position="235"/>
    </location>
</feature>
<keyword evidence="7 11" id="KW-0648">Protein biosynthesis</keyword>
<evidence type="ECO:0000313" key="15">
    <source>
        <dbReference type="Proteomes" id="UP000322634"/>
    </source>
</evidence>
<dbReference type="GO" id="GO:0003723">
    <property type="term" value="F:RNA binding"/>
    <property type="evidence" value="ECO:0007669"/>
    <property type="project" value="UniProtKB-KW"/>
</dbReference>
<proteinExistence type="inferred from homology"/>
<evidence type="ECO:0000256" key="4">
    <source>
        <dbReference type="ARBA" id="ARBA00022741"/>
    </source>
</evidence>
<dbReference type="EMBL" id="VSFF01000020">
    <property type="protein sequence ID" value="TYC07765.1"/>
    <property type="molecule type" value="Genomic_DNA"/>
</dbReference>
<dbReference type="InterPro" id="IPR001412">
    <property type="entry name" value="aa-tRNA-synth_I_CS"/>
</dbReference>
<comment type="catalytic activity">
    <reaction evidence="9 11">
        <text>tRNA(Tyr) + L-tyrosine + ATP = L-tyrosyl-tRNA(Tyr) + AMP + diphosphate + H(+)</text>
        <dbReference type="Rhea" id="RHEA:10220"/>
        <dbReference type="Rhea" id="RHEA-COMP:9706"/>
        <dbReference type="Rhea" id="RHEA-COMP:9707"/>
        <dbReference type="ChEBI" id="CHEBI:15378"/>
        <dbReference type="ChEBI" id="CHEBI:30616"/>
        <dbReference type="ChEBI" id="CHEBI:33019"/>
        <dbReference type="ChEBI" id="CHEBI:58315"/>
        <dbReference type="ChEBI" id="CHEBI:78442"/>
        <dbReference type="ChEBI" id="CHEBI:78536"/>
        <dbReference type="ChEBI" id="CHEBI:456215"/>
        <dbReference type="EC" id="6.1.1.1"/>
    </reaction>
</comment>
<comment type="caution">
    <text evidence="14">The sequence shown here is derived from an EMBL/GenBank/DDBJ whole genome shotgun (WGS) entry which is preliminary data.</text>
</comment>